<gene>
    <name evidence="2" type="ORF">CKO43_14130</name>
</gene>
<reference evidence="2" key="2">
    <citation type="journal article" date="2020" name="Microorganisms">
        <title>Osmotic Adaptation and Compatible Solute Biosynthesis of Phototrophic Bacteria as Revealed from Genome Analyses.</title>
        <authorList>
            <person name="Imhoff J.F."/>
            <person name="Rahn T."/>
            <person name="Kunzel S."/>
            <person name="Keller A."/>
            <person name="Neulinger S.C."/>
        </authorList>
    </citation>
    <scope>NUCLEOTIDE SEQUENCE</scope>
    <source>
        <strain evidence="2">IM 151</strain>
    </source>
</reference>
<comment type="caution">
    <text evidence="2">The sequence shown here is derived from an EMBL/GenBank/DDBJ whole genome shotgun (WGS) entry which is preliminary data.</text>
</comment>
<keyword evidence="3" id="KW-1185">Reference proteome</keyword>
<evidence type="ECO:0000313" key="3">
    <source>
        <dbReference type="Proteomes" id="UP001041814"/>
    </source>
</evidence>
<proteinExistence type="predicted"/>
<sequence length="199" mass="20663">MGRWQAVLAWVLAGAAQAGWAGTALSPDAAALVEHVRSTGDAGGRPWAVVDKAAASLMVFAADGRLLARTAVLLGLARGDDSAPGVGARAAHVPPAERTTAAGRFAAEPGRNLNGEAIVWLDYEAALAIHRLRPAPAAERRAERLASPTPADNRISAGCIVVDAGFYDRVVAPLLGRGPSVVYVLPETRAWRTLFATDA</sequence>
<dbReference type="EMBL" id="NRRU01000050">
    <property type="protein sequence ID" value="MBK1713915.1"/>
    <property type="molecule type" value="Genomic_DNA"/>
</dbReference>
<dbReference type="Proteomes" id="UP001041814">
    <property type="component" value="Unassembled WGS sequence"/>
</dbReference>
<protein>
    <submittedName>
        <fullName evidence="2">L,D-transpeptidase</fullName>
    </submittedName>
</protein>
<feature type="signal peptide" evidence="1">
    <location>
        <begin position="1"/>
        <end position="18"/>
    </location>
</feature>
<evidence type="ECO:0000313" key="2">
    <source>
        <dbReference type="EMBL" id="MBK1713915.1"/>
    </source>
</evidence>
<accession>A0ABS1DXJ3</accession>
<feature type="chain" id="PRO_5045322634" evidence="1">
    <location>
        <begin position="19"/>
        <end position="199"/>
    </location>
</feature>
<reference evidence="2" key="1">
    <citation type="submission" date="2017-08" db="EMBL/GenBank/DDBJ databases">
        <authorList>
            <person name="Imhoff J.F."/>
            <person name="Rahn T."/>
            <person name="Kuenzel S."/>
            <person name="Neulinger S.C."/>
        </authorList>
    </citation>
    <scope>NUCLEOTIDE SEQUENCE</scope>
    <source>
        <strain evidence="2">IM 151</strain>
    </source>
</reference>
<organism evidence="2 3">
    <name type="scientific">Rubrivivax gelatinosus</name>
    <name type="common">Rhodocyclus gelatinosus</name>
    <name type="synonym">Rhodopseudomonas gelatinosa</name>
    <dbReference type="NCBI Taxonomy" id="28068"/>
    <lineage>
        <taxon>Bacteria</taxon>
        <taxon>Pseudomonadati</taxon>
        <taxon>Pseudomonadota</taxon>
        <taxon>Betaproteobacteria</taxon>
        <taxon>Burkholderiales</taxon>
        <taxon>Sphaerotilaceae</taxon>
        <taxon>Rubrivivax</taxon>
    </lineage>
</organism>
<name>A0ABS1DXJ3_RUBGE</name>
<dbReference type="RefSeq" id="WP_200379051.1">
    <property type="nucleotide sequence ID" value="NZ_NRRU01000050.1"/>
</dbReference>
<evidence type="ECO:0000256" key="1">
    <source>
        <dbReference type="SAM" id="SignalP"/>
    </source>
</evidence>
<keyword evidence="1" id="KW-0732">Signal</keyword>